<dbReference type="SMART" id="SM00729">
    <property type="entry name" value="Elp3"/>
    <property type="match status" value="1"/>
</dbReference>
<dbReference type="Pfam" id="PF04055">
    <property type="entry name" value="Radical_SAM"/>
    <property type="match status" value="1"/>
</dbReference>
<dbReference type="SUPFAM" id="SSF102114">
    <property type="entry name" value="Radical SAM enzymes"/>
    <property type="match status" value="1"/>
</dbReference>
<dbReference type="SFLD" id="SFLDG01082">
    <property type="entry name" value="B12-binding_domain_containing"/>
    <property type="match status" value="1"/>
</dbReference>
<evidence type="ECO:0000256" key="1">
    <source>
        <dbReference type="ARBA" id="ARBA00001966"/>
    </source>
</evidence>
<evidence type="ECO:0000256" key="2">
    <source>
        <dbReference type="ARBA" id="ARBA00022691"/>
    </source>
</evidence>
<dbReference type="GO" id="GO:0005829">
    <property type="term" value="C:cytosol"/>
    <property type="evidence" value="ECO:0007669"/>
    <property type="project" value="TreeGrafter"/>
</dbReference>
<dbReference type="EMBL" id="LWQS01000037">
    <property type="protein sequence ID" value="OAN47477.1"/>
    <property type="molecule type" value="Genomic_DNA"/>
</dbReference>
<keyword evidence="2" id="KW-0949">S-adenosyl-L-methionine</keyword>
<dbReference type="GO" id="GO:0051536">
    <property type="term" value="F:iron-sulfur cluster binding"/>
    <property type="evidence" value="ECO:0007669"/>
    <property type="project" value="UniProtKB-KW"/>
</dbReference>
<feature type="domain" description="Radical SAM core" evidence="6">
    <location>
        <begin position="160"/>
        <end position="372"/>
    </location>
</feature>
<evidence type="ECO:0000313" key="8">
    <source>
        <dbReference type="Proteomes" id="UP000078287"/>
    </source>
</evidence>
<gene>
    <name evidence="7" type="ORF">A6A03_10400</name>
</gene>
<reference evidence="7 8" key="1">
    <citation type="submission" date="2016-04" db="EMBL/GenBank/DDBJ databases">
        <title>Chloroflexus islandicus sp. nov., a thermophilic filamentous anoxygenic phototrophic bacterium from geyser Strokkur (Iceland).</title>
        <authorList>
            <person name="Gaisin V.A."/>
            <person name="Kalashnikov A.M."/>
            <person name="Sukhacheva M.V."/>
            <person name="Grouzdev D.S."/>
            <person name="Ivanov T.M."/>
            <person name="Kuznetsov B."/>
            <person name="Gorlenko V.M."/>
        </authorList>
    </citation>
    <scope>NUCLEOTIDE SEQUENCE [LARGE SCALE GENOMIC DNA]</scope>
    <source>
        <strain evidence="8">isl-2</strain>
    </source>
</reference>
<keyword evidence="8" id="KW-1185">Reference proteome</keyword>
<protein>
    <submittedName>
        <fullName evidence="7">Radical SAM protein</fullName>
    </submittedName>
</protein>
<dbReference type="PANTHER" id="PTHR43409">
    <property type="entry name" value="ANAEROBIC MAGNESIUM-PROTOPORPHYRIN IX MONOMETHYL ESTER CYCLASE-RELATED"/>
    <property type="match status" value="1"/>
</dbReference>
<dbReference type="PROSITE" id="PS51918">
    <property type="entry name" value="RADICAL_SAM"/>
    <property type="match status" value="1"/>
</dbReference>
<keyword evidence="3" id="KW-0479">Metal-binding</keyword>
<keyword evidence="5" id="KW-0411">Iron-sulfur</keyword>
<evidence type="ECO:0000256" key="5">
    <source>
        <dbReference type="ARBA" id="ARBA00023014"/>
    </source>
</evidence>
<sequence>MNVLLISTYELGHQPLSLASPAAWLRRAGAAVTCVDASVSPLTAAMAAEAGLIALSVPMHTATRLALELLPRLRAAAPNAFIVCYGLYAPLNAAMLRAAGADCCLGGEVEELLTTIWQRLAAGERPPAVDAIALNRLDLVPPDRSGLPPLNRYATLINGAETRLAGYTETTRGCKHLCRHCPVVPVYNGRFRVVPRETVLADIRAQVAAGARHITFGDPDFLNGPGHVLPIVRAMHAEFPDLTYDVTIKVEHILRYAHLLPELRATGCIMAVSAVEALDDEILARFDKRHTRADVARAVALLRANDIALNATFVAFTPWTTRQIYRDLLLGIAELGLIESVAPVQYGLRLLIPAGSRLLELPDVRALVRPFDPAGLVYPWRHPDPAMDTLQQAVLELAQCGDHCGMSRTAFYQRLLDLCDQVIGPGPRPATLPPSLPIPRLSEPWYCCAEPNNQQLAARYL</sequence>
<dbReference type="InterPro" id="IPR054699">
    <property type="entry name" value="rSAM_CUAEP"/>
</dbReference>
<comment type="cofactor">
    <cofactor evidence="1">
        <name>[4Fe-4S] cluster</name>
        <dbReference type="ChEBI" id="CHEBI:49883"/>
    </cofactor>
</comment>
<dbReference type="SFLD" id="SFLDS00029">
    <property type="entry name" value="Radical_SAM"/>
    <property type="match status" value="1"/>
</dbReference>
<organism evidence="7 8">
    <name type="scientific">Chloroflexus islandicus</name>
    <dbReference type="NCBI Taxonomy" id="1707952"/>
    <lineage>
        <taxon>Bacteria</taxon>
        <taxon>Bacillati</taxon>
        <taxon>Chloroflexota</taxon>
        <taxon>Chloroflexia</taxon>
        <taxon>Chloroflexales</taxon>
        <taxon>Chloroflexineae</taxon>
        <taxon>Chloroflexaceae</taxon>
        <taxon>Chloroflexus</taxon>
    </lineage>
</organism>
<dbReference type="GO" id="GO:0046872">
    <property type="term" value="F:metal ion binding"/>
    <property type="evidence" value="ECO:0007669"/>
    <property type="project" value="UniProtKB-KW"/>
</dbReference>
<comment type="caution">
    <text evidence="7">The sequence shown here is derived from an EMBL/GenBank/DDBJ whole genome shotgun (WGS) entry which is preliminary data.</text>
</comment>
<dbReference type="PANTHER" id="PTHR43409:SF7">
    <property type="entry name" value="BLL1977 PROTEIN"/>
    <property type="match status" value="1"/>
</dbReference>
<dbReference type="Proteomes" id="UP000078287">
    <property type="component" value="Unassembled WGS sequence"/>
</dbReference>
<dbReference type="InterPro" id="IPR007197">
    <property type="entry name" value="rSAM"/>
</dbReference>
<name>A0A178MH58_9CHLR</name>
<evidence type="ECO:0000256" key="4">
    <source>
        <dbReference type="ARBA" id="ARBA00023004"/>
    </source>
</evidence>
<dbReference type="OrthoDB" id="9801424at2"/>
<evidence type="ECO:0000259" key="6">
    <source>
        <dbReference type="PROSITE" id="PS51918"/>
    </source>
</evidence>
<dbReference type="RefSeq" id="WP_066783839.1">
    <property type="nucleotide sequence ID" value="NZ_LWQS01000037.1"/>
</dbReference>
<dbReference type="InterPro" id="IPR058240">
    <property type="entry name" value="rSAM_sf"/>
</dbReference>
<evidence type="ECO:0000256" key="3">
    <source>
        <dbReference type="ARBA" id="ARBA00022723"/>
    </source>
</evidence>
<dbReference type="GO" id="GO:0003824">
    <property type="term" value="F:catalytic activity"/>
    <property type="evidence" value="ECO:0007669"/>
    <property type="project" value="InterPro"/>
</dbReference>
<dbReference type="STRING" id="1707952.A6A03_10400"/>
<accession>A0A178MH58</accession>
<evidence type="ECO:0000313" key="7">
    <source>
        <dbReference type="EMBL" id="OAN47477.1"/>
    </source>
</evidence>
<dbReference type="InterPro" id="IPR006638">
    <property type="entry name" value="Elp3/MiaA/NifB-like_rSAM"/>
</dbReference>
<dbReference type="Gene3D" id="3.80.30.20">
    <property type="entry name" value="tm_1862 like domain"/>
    <property type="match status" value="1"/>
</dbReference>
<dbReference type="InterPro" id="IPR023404">
    <property type="entry name" value="rSAM_horseshoe"/>
</dbReference>
<proteinExistence type="predicted"/>
<keyword evidence="4" id="KW-0408">Iron</keyword>
<dbReference type="NCBIfam" id="NF040546">
    <property type="entry name" value="rSAM_CUAEP"/>
    <property type="match status" value="1"/>
</dbReference>
<dbReference type="InterPro" id="IPR051198">
    <property type="entry name" value="BchE-like"/>
</dbReference>
<dbReference type="CDD" id="cd01335">
    <property type="entry name" value="Radical_SAM"/>
    <property type="match status" value="1"/>
</dbReference>
<dbReference type="AlphaFoldDB" id="A0A178MH58"/>